<evidence type="ECO:0000256" key="1">
    <source>
        <dbReference type="ARBA" id="ARBA00022603"/>
    </source>
</evidence>
<dbReference type="Proteomes" id="UP001590950">
    <property type="component" value="Unassembled WGS sequence"/>
</dbReference>
<dbReference type="Gene3D" id="1.10.10.10">
    <property type="entry name" value="Winged helix-like DNA-binding domain superfamily/Winged helix DNA-binding domain"/>
    <property type="match status" value="1"/>
</dbReference>
<dbReference type="InterPro" id="IPR036388">
    <property type="entry name" value="WH-like_DNA-bd_sf"/>
</dbReference>
<sequence length="427" mass="47093">MTKGASTRISELSSIISSATSKFDGYLSAQGLPTPSFDPGAPPFLPLPPDVAEAKQLVLEATDELHALIAGPLGTLFTPYHNHLISLHAINRFEIAKSFDFEATYDEIALSCGLNEFDVRRLLRTAMTYHIFHEPRPGVVAHTAASKFLAVAPGMEDSIALITEENWTSASKVVDAMIKWPGSQEPNQAGFQLANGTSESLFACLAKDPARAGRFANAMANLAQDPGFSPEHICQNYPWAELGTATIVDVGGSSGTFGIALAEHFPKLKIIVQDRPDVVQVASKQLPEALKQQVSFMAHDFFTEQLVKHADVYFFKWIFHDWSDKYSIQILRCLIPALKKGAKIILNEYIVPQPGEVSLLKEREIRAYDLTMLEMLNAKEREVGDWEKLFNEADPGFRVLSIKQPPAAKLGIVEAEWVGNEEVNGFH</sequence>
<evidence type="ECO:0000256" key="2">
    <source>
        <dbReference type="ARBA" id="ARBA00022679"/>
    </source>
</evidence>
<evidence type="ECO:0000256" key="3">
    <source>
        <dbReference type="ARBA" id="ARBA00022691"/>
    </source>
</evidence>
<proteinExistence type="predicted"/>
<dbReference type="InterPro" id="IPR036390">
    <property type="entry name" value="WH_DNA-bd_sf"/>
</dbReference>
<reference evidence="5 6" key="1">
    <citation type="submission" date="2024-09" db="EMBL/GenBank/DDBJ databases">
        <title>Rethinking Asexuality: The Enigmatic Case of Functional Sexual Genes in Lepraria (Stereocaulaceae).</title>
        <authorList>
            <person name="Doellman M."/>
            <person name="Sun Y."/>
            <person name="Barcenas-Pena A."/>
            <person name="Lumbsch H.T."/>
            <person name="Grewe F."/>
        </authorList>
    </citation>
    <scope>NUCLEOTIDE SEQUENCE [LARGE SCALE GENOMIC DNA]</scope>
    <source>
        <strain evidence="5 6">Mercado 3170</strain>
    </source>
</reference>
<dbReference type="SUPFAM" id="SSF53335">
    <property type="entry name" value="S-adenosyl-L-methionine-dependent methyltransferases"/>
    <property type="match status" value="1"/>
</dbReference>
<dbReference type="Gene3D" id="3.40.50.150">
    <property type="entry name" value="Vaccinia Virus protein VP39"/>
    <property type="match status" value="1"/>
</dbReference>
<gene>
    <name evidence="5" type="ORF">N7G274_001235</name>
</gene>
<keyword evidence="2" id="KW-0808">Transferase</keyword>
<name>A0ABR4ANV6_9LECA</name>
<dbReference type="PROSITE" id="PS51683">
    <property type="entry name" value="SAM_OMT_II"/>
    <property type="match status" value="1"/>
</dbReference>
<dbReference type="SUPFAM" id="SSF46785">
    <property type="entry name" value="Winged helix' DNA-binding domain"/>
    <property type="match status" value="1"/>
</dbReference>
<keyword evidence="6" id="KW-1185">Reference proteome</keyword>
<dbReference type="InterPro" id="IPR029063">
    <property type="entry name" value="SAM-dependent_MTases_sf"/>
</dbReference>
<accession>A0ABR4ANV6</accession>
<dbReference type="PANTHER" id="PTHR43712">
    <property type="entry name" value="PUTATIVE (AFU_ORTHOLOGUE AFUA_4G14580)-RELATED"/>
    <property type="match status" value="1"/>
</dbReference>
<dbReference type="InterPro" id="IPR001077">
    <property type="entry name" value="COMT_C"/>
</dbReference>
<keyword evidence="1" id="KW-0489">Methyltransferase</keyword>
<feature type="domain" description="O-methyltransferase C-terminal" evidence="4">
    <location>
        <begin position="186"/>
        <end position="393"/>
    </location>
</feature>
<dbReference type="CDD" id="cd02440">
    <property type="entry name" value="AdoMet_MTases"/>
    <property type="match status" value="1"/>
</dbReference>
<evidence type="ECO:0000313" key="5">
    <source>
        <dbReference type="EMBL" id="KAL2047216.1"/>
    </source>
</evidence>
<evidence type="ECO:0000313" key="6">
    <source>
        <dbReference type="Proteomes" id="UP001590950"/>
    </source>
</evidence>
<protein>
    <recommendedName>
        <fullName evidence="4">O-methyltransferase C-terminal domain-containing protein</fullName>
    </recommendedName>
</protein>
<dbReference type="EMBL" id="JBEFKJ010000003">
    <property type="protein sequence ID" value="KAL2047216.1"/>
    <property type="molecule type" value="Genomic_DNA"/>
</dbReference>
<keyword evidence="3" id="KW-0949">S-adenosyl-L-methionine</keyword>
<dbReference type="InterPro" id="IPR016461">
    <property type="entry name" value="COMT-like"/>
</dbReference>
<comment type="caution">
    <text evidence="5">The sequence shown here is derived from an EMBL/GenBank/DDBJ whole genome shotgun (WGS) entry which is preliminary data.</text>
</comment>
<dbReference type="Pfam" id="PF00891">
    <property type="entry name" value="Methyltransf_2"/>
    <property type="match status" value="1"/>
</dbReference>
<organism evidence="5 6">
    <name type="scientific">Stereocaulon virgatum</name>
    <dbReference type="NCBI Taxonomy" id="373712"/>
    <lineage>
        <taxon>Eukaryota</taxon>
        <taxon>Fungi</taxon>
        <taxon>Dikarya</taxon>
        <taxon>Ascomycota</taxon>
        <taxon>Pezizomycotina</taxon>
        <taxon>Lecanoromycetes</taxon>
        <taxon>OSLEUM clade</taxon>
        <taxon>Lecanoromycetidae</taxon>
        <taxon>Lecanorales</taxon>
        <taxon>Lecanorineae</taxon>
        <taxon>Stereocaulaceae</taxon>
        <taxon>Stereocaulon</taxon>
    </lineage>
</organism>
<evidence type="ECO:0000259" key="4">
    <source>
        <dbReference type="Pfam" id="PF00891"/>
    </source>
</evidence>
<dbReference type="PANTHER" id="PTHR43712:SF12">
    <property type="entry name" value="STERIGMATOCYSTIN 8-O-METHYLTRANSFERASE"/>
    <property type="match status" value="1"/>
</dbReference>